<evidence type="ECO:0000313" key="1">
    <source>
        <dbReference type="EMBL" id="RVX39732.1"/>
    </source>
</evidence>
<keyword evidence="2" id="KW-1185">Reference proteome</keyword>
<reference evidence="1 2" key="1">
    <citation type="submission" date="2019-01" db="EMBL/GenBank/DDBJ databases">
        <title>Sequencing the genomes of 1000 actinobacteria strains.</title>
        <authorList>
            <person name="Klenk H.-P."/>
        </authorList>
    </citation>
    <scope>NUCLEOTIDE SEQUENCE [LARGE SCALE GENOMIC DNA]</scope>
    <source>
        <strain evidence="1 2">DSM 43925</strain>
    </source>
</reference>
<dbReference type="Proteomes" id="UP000284824">
    <property type="component" value="Unassembled WGS sequence"/>
</dbReference>
<sequence length="149" mass="16007">MTTAGSTTGGRVKIVDILHSPARTRAFASWLIGQRGKVVSILRNGTLALVELDGEPSELLGGARRWPIHWDDLLVYTVDAGPVNLEDGYRLGLSSLKRNAVQHAVQAGSRTSLCGKPVHPLPICDWSMPFSPRATRACPACVRLAAQPS</sequence>
<organism evidence="1 2">
    <name type="scientific">Nonomuraea polychroma</name>
    <dbReference type="NCBI Taxonomy" id="46176"/>
    <lineage>
        <taxon>Bacteria</taxon>
        <taxon>Bacillati</taxon>
        <taxon>Actinomycetota</taxon>
        <taxon>Actinomycetes</taxon>
        <taxon>Streptosporangiales</taxon>
        <taxon>Streptosporangiaceae</taxon>
        <taxon>Nonomuraea</taxon>
    </lineage>
</organism>
<dbReference type="AlphaFoldDB" id="A0A438M1V6"/>
<dbReference type="EMBL" id="SAUN01000001">
    <property type="protein sequence ID" value="RVX39732.1"/>
    <property type="molecule type" value="Genomic_DNA"/>
</dbReference>
<name>A0A438M1V6_9ACTN</name>
<accession>A0A438M1V6</accession>
<comment type="caution">
    <text evidence="1">The sequence shown here is derived from an EMBL/GenBank/DDBJ whole genome shotgun (WGS) entry which is preliminary data.</text>
</comment>
<proteinExistence type="predicted"/>
<evidence type="ECO:0000313" key="2">
    <source>
        <dbReference type="Proteomes" id="UP000284824"/>
    </source>
</evidence>
<protein>
    <submittedName>
        <fullName evidence="1">Uncharacterized protein</fullName>
    </submittedName>
</protein>
<gene>
    <name evidence="1" type="ORF">EDD27_2097</name>
</gene>